<comment type="caution">
    <text evidence="1">The sequence shown here is derived from an EMBL/GenBank/DDBJ whole genome shotgun (WGS) entry which is preliminary data.</text>
</comment>
<dbReference type="EMBL" id="JBBWWQ010000010">
    <property type="protein sequence ID" value="KAK8937463.1"/>
    <property type="molecule type" value="Genomic_DNA"/>
</dbReference>
<organism evidence="1 2">
    <name type="scientific">Platanthera zijinensis</name>
    <dbReference type="NCBI Taxonomy" id="2320716"/>
    <lineage>
        <taxon>Eukaryota</taxon>
        <taxon>Viridiplantae</taxon>
        <taxon>Streptophyta</taxon>
        <taxon>Embryophyta</taxon>
        <taxon>Tracheophyta</taxon>
        <taxon>Spermatophyta</taxon>
        <taxon>Magnoliopsida</taxon>
        <taxon>Liliopsida</taxon>
        <taxon>Asparagales</taxon>
        <taxon>Orchidaceae</taxon>
        <taxon>Orchidoideae</taxon>
        <taxon>Orchideae</taxon>
        <taxon>Orchidinae</taxon>
        <taxon>Platanthera</taxon>
    </lineage>
</organism>
<sequence length="215" mass="24457">MRVGARHHQHREQHLFRDIATAPREEEHGGVRHYARYCASRRIVPSRRDAAGSSVTSRITRVSPAESGRRWVMICFLADTLILKSGKSVDLALSSISNCSHNSFSPYISLSFSPPTSDSKGNVFFFGHRITCNTSNEENVNSPSENILKLLSSLKRIFLRFEKASPITHQLVDFPWRASRSQSEQEFPTLAPQSRRWCSQRAMRDSVGRYMRFAG</sequence>
<keyword evidence="2" id="KW-1185">Reference proteome</keyword>
<dbReference type="Proteomes" id="UP001418222">
    <property type="component" value="Unassembled WGS sequence"/>
</dbReference>
<name>A0AAP0BG06_9ASPA</name>
<dbReference type="AlphaFoldDB" id="A0AAP0BG06"/>
<proteinExistence type="predicted"/>
<reference evidence="1 2" key="1">
    <citation type="journal article" date="2022" name="Nat. Plants">
        <title>Genomes of leafy and leafless Platanthera orchids illuminate the evolution of mycoheterotrophy.</title>
        <authorList>
            <person name="Li M.H."/>
            <person name="Liu K.W."/>
            <person name="Li Z."/>
            <person name="Lu H.C."/>
            <person name="Ye Q.L."/>
            <person name="Zhang D."/>
            <person name="Wang J.Y."/>
            <person name="Li Y.F."/>
            <person name="Zhong Z.M."/>
            <person name="Liu X."/>
            <person name="Yu X."/>
            <person name="Liu D.K."/>
            <person name="Tu X.D."/>
            <person name="Liu B."/>
            <person name="Hao Y."/>
            <person name="Liao X.Y."/>
            <person name="Jiang Y.T."/>
            <person name="Sun W.H."/>
            <person name="Chen J."/>
            <person name="Chen Y.Q."/>
            <person name="Ai Y."/>
            <person name="Zhai J.W."/>
            <person name="Wu S.S."/>
            <person name="Zhou Z."/>
            <person name="Hsiao Y.Y."/>
            <person name="Wu W.L."/>
            <person name="Chen Y.Y."/>
            <person name="Lin Y.F."/>
            <person name="Hsu J.L."/>
            <person name="Li C.Y."/>
            <person name="Wang Z.W."/>
            <person name="Zhao X."/>
            <person name="Zhong W.Y."/>
            <person name="Ma X.K."/>
            <person name="Ma L."/>
            <person name="Huang J."/>
            <person name="Chen G.Z."/>
            <person name="Huang M.Z."/>
            <person name="Huang L."/>
            <person name="Peng D.H."/>
            <person name="Luo Y.B."/>
            <person name="Zou S.Q."/>
            <person name="Chen S.P."/>
            <person name="Lan S."/>
            <person name="Tsai W.C."/>
            <person name="Van de Peer Y."/>
            <person name="Liu Z.J."/>
        </authorList>
    </citation>
    <scope>NUCLEOTIDE SEQUENCE [LARGE SCALE GENOMIC DNA]</scope>
    <source>
        <strain evidence="1">Lor287</strain>
    </source>
</reference>
<protein>
    <submittedName>
        <fullName evidence="1">Uncharacterized protein</fullName>
    </submittedName>
</protein>
<evidence type="ECO:0000313" key="2">
    <source>
        <dbReference type="Proteomes" id="UP001418222"/>
    </source>
</evidence>
<gene>
    <name evidence="1" type="ORF">KSP39_PZI011987</name>
</gene>
<accession>A0AAP0BG06</accession>
<evidence type="ECO:0000313" key="1">
    <source>
        <dbReference type="EMBL" id="KAK8937463.1"/>
    </source>
</evidence>